<proteinExistence type="predicted"/>
<evidence type="ECO:0000313" key="3">
    <source>
        <dbReference type="Proteomes" id="UP000242287"/>
    </source>
</evidence>
<organism evidence="2 3">
    <name type="scientific">Amanita thiersii Skay4041</name>
    <dbReference type="NCBI Taxonomy" id="703135"/>
    <lineage>
        <taxon>Eukaryota</taxon>
        <taxon>Fungi</taxon>
        <taxon>Dikarya</taxon>
        <taxon>Basidiomycota</taxon>
        <taxon>Agaricomycotina</taxon>
        <taxon>Agaricomycetes</taxon>
        <taxon>Agaricomycetidae</taxon>
        <taxon>Agaricales</taxon>
        <taxon>Pluteineae</taxon>
        <taxon>Amanitaceae</taxon>
        <taxon>Amanita</taxon>
    </lineage>
</organism>
<dbReference type="Proteomes" id="UP000242287">
    <property type="component" value="Unassembled WGS sequence"/>
</dbReference>
<keyword evidence="1" id="KW-0732">Signal</keyword>
<name>A0A2A9NJG4_9AGAR</name>
<evidence type="ECO:0000256" key="1">
    <source>
        <dbReference type="SAM" id="SignalP"/>
    </source>
</evidence>
<feature type="chain" id="PRO_5012066541" evidence="1">
    <location>
        <begin position="29"/>
        <end position="143"/>
    </location>
</feature>
<reference evidence="2 3" key="1">
    <citation type="submission" date="2014-02" db="EMBL/GenBank/DDBJ databases">
        <title>Transposable element dynamics among asymbiotic and ectomycorrhizal Amanita fungi.</title>
        <authorList>
            <consortium name="DOE Joint Genome Institute"/>
            <person name="Hess J."/>
            <person name="Skrede I."/>
            <person name="Wolfe B."/>
            <person name="LaButti K."/>
            <person name="Ohm R.A."/>
            <person name="Grigoriev I.V."/>
            <person name="Pringle A."/>
        </authorList>
    </citation>
    <scope>NUCLEOTIDE SEQUENCE [LARGE SCALE GENOMIC DNA]</scope>
    <source>
        <strain evidence="2 3">SKay4041</strain>
    </source>
</reference>
<keyword evidence="3" id="KW-1185">Reference proteome</keyword>
<dbReference type="EMBL" id="KZ302085">
    <property type="protein sequence ID" value="PFH47906.1"/>
    <property type="molecule type" value="Genomic_DNA"/>
</dbReference>
<sequence>MSPPGVVPSSLSILLILFLFSFPGASRSLETRTWRCNALRSFEITRNAPRYPVMTAPMVEYFPIKLEALDREWLCGAYPIFSDDDFYSSVLSKAWKCGKSTQVPRYVPLKRATPVLVDATDVQLMDRDAVTGIWKYHRSERIT</sequence>
<accession>A0A2A9NJG4</accession>
<feature type="signal peptide" evidence="1">
    <location>
        <begin position="1"/>
        <end position="28"/>
    </location>
</feature>
<dbReference type="AlphaFoldDB" id="A0A2A9NJG4"/>
<gene>
    <name evidence="2" type="ORF">AMATHDRAFT_49933</name>
</gene>
<protein>
    <submittedName>
        <fullName evidence="2">Uncharacterized protein</fullName>
    </submittedName>
</protein>
<evidence type="ECO:0000313" key="2">
    <source>
        <dbReference type="EMBL" id="PFH47906.1"/>
    </source>
</evidence>